<evidence type="ECO:0000256" key="2">
    <source>
        <dbReference type="ARBA" id="ARBA00023128"/>
    </source>
</evidence>
<evidence type="ECO:0000313" key="3">
    <source>
        <dbReference type="EMBL" id="OIW22152.1"/>
    </source>
</evidence>
<dbReference type="InterPro" id="IPR043502">
    <property type="entry name" value="DNA/RNA_pol_sf"/>
</dbReference>
<evidence type="ECO:0000256" key="1">
    <source>
        <dbReference type="ARBA" id="ARBA00004173"/>
    </source>
</evidence>
<gene>
    <name evidence="3" type="ORF">CONLIGDRAFT_587588</name>
</gene>
<dbReference type="Gene3D" id="3.30.70.270">
    <property type="match status" value="1"/>
</dbReference>
<evidence type="ECO:0000313" key="4">
    <source>
        <dbReference type="Proteomes" id="UP000182658"/>
    </source>
</evidence>
<dbReference type="AlphaFoldDB" id="A0A1J7IX40"/>
<name>A0A1J7IX40_9PEZI</name>
<protein>
    <recommendedName>
        <fullName evidence="5">Reverse transcriptase domain-containing protein</fullName>
    </recommendedName>
</protein>
<sequence>SKYIYLSKFLIKSFILFILKKNSILRLYIDYYSFNKNTLKKREFYILLYEIEKLIKIYIIVISYKVNIITTNITNIKYFKKFVKYYNIIYINHNFVYVYIDDIVIFSKNIDKYYRYVKIVLRIFNEISSLLQT</sequence>
<dbReference type="Proteomes" id="UP000182658">
    <property type="component" value="Unassembled WGS sequence"/>
</dbReference>
<dbReference type="GO" id="GO:0005739">
    <property type="term" value="C:mitochondrion"/>
    <property type="evidence" value="ECO:0007669"/>
    <property type="project" value="UniProtKB-SubCell"/>
</dbReference>
<comment type="subcellular location">
    <subcellularLocation>
        <location evidence="1">Mitochondrion</location>
    </subcellularLocation>
</comment>
<feature type="non-terminal residue" evidence="3">
    <location>
        <position position="1"/>
    </location>
</feature>
<dbReference type="InParanoid" id="A0A1J7IX40"/>
<keyword evidence="2" id="KW-0496">Mitochondrion</keyword>
<proteinExistence type="predicted"/>
<dbReference type="SUPFAM" id="SSF56672">
    <property type="entry name" value="DNA/RNA polymerases"/>
    <property type="match status" value="1"/>
</dbReference>
<accession>A0A1J7IX40</accession>
<evidence type="ECO:0008006" key="5">
    <source>
        <dbReference type="Google" id="ProtNLM"/>
    </source>
</evidence>
<organism evidence="3 4">
    <name type="scientific">Coniochaeta ligniaria NRRL 30616</name>
    <dbReference type="NCBI Taxonomy" id="1408157"/>
    <lineage>
        <taxon>Eukaryota</taxon>
        <taxon>Fungi</taxon>
        <taxon>Dikarya</taxon>
        <taxon>Ascomycota</taxon>
        <taxon>Pezizomycotina</taxon>
        <taxon>Sordariomycetes</taxon>
        <taxon>Sordariomycetidae</taxon>
        <taxon>Coniochaetales</taxon>
        <taxon>Coniochaetaceae</taxon>
        <taxon>Coniochaeta</taxon>
    </lineage>
</organism>
<dbReference type="EMBL" id="KV875148">
    <property type="protein sequence ID" value="OIW22152.1"/>
    <property type="molecule type" value="Genomic_DNA"/>
</dbReference>
<reference evidence="3 4" key="1">
    <citation type="submission" date="2016-10" db="EMBL/GenBank/DDBJ databases">
        <title>Draft genome sequence of Coniochaeta ligniaria NRRL30616, a lignocellulolytic fungus for bioabatement of inhibitors in plant biomass hydrolysates.</title>
        <authorList>
            <consortium name="DOE Joint Genome Institute"/>
            <person name="Jimenez D.J."/>
            <person name="Hector R.E."/>
            <person name="Riley R."/>
            <person name="Sun H."/>
            <person name="Grigoriev I.V."/>
            <person name="Van Elsas J.D."/>
            <person name="Nichols N.N."/>
        </authorList>
    </citation>
    <scope>NUCLEOTIDE SEQUENCE [LARGE SCALE GENOMIC DNA]</scope>
    <source>
        <strain evidence="3 4">NRRL 30616</strain>
    </source>
</reference>
<dbReference type="InterPro" id="IPR043128">
    <property type="entry name" value="Rev_trsase/Diguanyl_cyclase"/>
</dbReference>
<keyword evidence="4" id="KW-1185">Reference proteome</keyword>